<sequence length="212" mass="23430">MPQTRRQTYDSILGHLRANGKNDPSLGDVVALARIASESMQQFIHNMDAAVNRELRGIADYIVTMKQEIGVFQANDIKDSRIPAAGQELDAVVQSTEQATNSIMECAEEILAADTSNPEAYQSLVNDKVMQIFEACSFQDLTGQRVSKVVETLQTIEKRVGRLIDAVNAKDIDGVLSMAEEQRKKRKEMLMLNGPQLEGGGIDQTSVDELFK</sequence>
<reference evidence="1" key="2">
    <citation type="submission" date="2020-09" db="EMBL/GenBank/DDBJ databases">
        <authorList>
            <person name="Sun Q."/>
            <person name="Sedlacek I."/>
        </authorList>
    </citation>
    <scope>NUCLEOTIDE SEQUENCE</scope>
    <source>
        <strain evidence="1">CCM 7684</strain>
    </source>
</reference>
<dbReference type="Pfam" id="PF04344">
    <property type="entry name" value="CheZ"/>
    <property type="match status" value="1"/>
</dbReference>
<gene>
    <name evidence="1" type="ORF">GCM10007276_09660</name>
</gene>
<comment type="caution">
    <text evidence="1">The sequence shown here is derived from an EMBL/GenBank/DDBJ whole genome shotgun (WGS) entry which is preliminary data.</text>
</comment>
<dbReference type="SUPFAM" id="SSF75708">
    <property type="entry name" value="Chemotaxis phosphatase CheZ"/>
    <property type="match status" value="1"/>
</dbReference>
<evidence type="ECO:0000313" key="2">
    <source>
        <dbReference type="Proteomes" id="UP000602745"/>
    </source>
</evidence>
<dbReference type="GO" id="GO:0003824">
    <property type="term" value="F:catalytic activity"/>
    <property type="evidence" value="ECO:0007669"/>
    <property type="project" value="InterPro"/>
</dbReference>
<dbReference type="EMBL" id="BMCP01000001">
    <property type="protein sequence ID" value="GGE34346.1"/>
    <property type="molecule type" value="Genomic_DNA"/>
</dbReference>
<evidence type="ECO:0000313" key="1">
    <source>
        <dbReference type="EMBL" id="GGE34346.1"/>
    </source>
</evidence>
<dbReference type="RefSeq" id="WP_188408539.1">
    <property type="nucleotide sequence ID" value="NZ_BMCP01000001.1"/>
</dbReference>
<protein>
    <recommendedName>
        <fullName evidence="3">Chemotaxis protein CheZ</fullName>
    </recommendedName>
</protein>
<dbReference type="Gene3D" id="1.10.287.500">
    <property type="entry name" value="Helix hairpin bin"/>
    <property type="match status" value="1"/>
</dbReference>
<organism evidence="1 2">
    <name type="scientific">Agaricicola taiwanensis</name>
    <dbReference type="NCBI Taxonomy" id="591372"/>
    <lineage>
        <taxon>Bacteria</taxon>
        <taxon>Pseudomonadati</taxon>
        <taxon>Pseudomonadota</taxon>
        <taxon>Alphaproteobacteria</taxon>
        <taxon>Rhodobacterales</taxon>
        <taxon>Paracoccaceae</taxon>
        <taxon>Agaricicola</taxon>
    </lineage>
</organism>
<reference evidence="1" key="1">
    <citation type="journal article" date="2014" name="Int. J. Syst. Evol. Microbiol.">
        <title>Complete genome sequence of Corynebacterium casei LMG S-19264T (=DSM 44701T), isolated from a smear-ripened cheese.</title>
        <authorList>
            <consortium name="US DOE Joint Genome Institute (JGI-PGF)"/>
            <person name="Walter F."/>
            <person name="Albersmeier A."/>
            <person name="Kalinowski J."/>
            <person name="Ruckert C."/>
        </authorList>
    </citation>
    <scope>NUCLEOTIDE SEQUENCE</scope>
    <source>
        <strain evidence="1">CCM 7684</strain>
    </source>
</reference>
<name>A0A8J2VNE2_9RHOB</name>
<keyword evidence="2" id="KW-1185">Reference proteome</keyword>
<accession>A0A8J2VNE2</accession>
<proteinExistence type="predicted"/>
<dbReference type="GO" id="GO:0050920">
    <property type="term" value="P:regulation of chemotaxis"/>
    <property type="evidence" value="ECO:0007669"/>
    <property type="project" value="InterPro"/>
</dbReference>
<evidence type="ECO:0008006" key="3">
    <source>
        <dbReference type="Google" id="ProtNLM"/>
    </source>
</evidence>
<dbReference type="GO" id="GO:0009288">
    <property type="term" value="C:bacterial-type flagellum"/>
    <property type="evidence" value="ECO:0007669"/>
    <property type="project" value="InterPro"/>
</dbReference>
<dbReference type="InterPro" id="IPR007439">
    <property type="entry name" value="Chemotax_Pase_CheZ"/>
</dbReference>
<dbReference type="Proteomes" id="UP000602745">
    <property type="component" value="Unassembled WGS sequence"/>
</dbReference>
<dbReference type="AlphaFoldDB" id="A0A8J2VNE2"/>